<dbReference type="AlphaFoldDB" id="A0A249MWY1"/>
<dbReference type="PANTHER" id="PTHR32552">
    <property type="entry name" value="FERRICHROME IRON RECEPTOR-RELATED"/>
    <property type="match status" value="1"/>
</dbReference>
<dbReference type="KEGG" id="shyd:CJD35_14955"/>
<evidence type="ECO:0000256" key="9">
    <source>
        <dbReference type="ARBA" id="ARBA00023136"/>
    </source>
</evidence>
<evidence type="ECO:0000256" key="2">
    <source>
        <dbReference type="ARBA" id="ARBA00022448"/>
    </source>
</evidence>
<dbReference type="GO" id="GO:0006826">
    <property type="term" value="P:iron ion transport"/>
    <property type="evidence" value="ECO:0007669"/>
    <property type="project" value="UniProtKB-KW"/>
</dbReference>
<evidence type="ECO:0000256" key="12">
    <source>
        <dbReference type="RuleBase" id="RU003357"/>
    </source>
</evidence>
<gene>
    <name evidence="16" type="ORF">CJD35_14955</name>
</gene>
<evidence type="ECO:0000256" key="3">
    <source>
        <dbReference type="ARBA" id="ARBA00022452"/>
    </source>
</evidence>
<evidence type="ECO:0000256" key="11">
    <source>
        <dbReference type="PROSITE-ProRule" id="PRU01360"/>
    </source>
</evidence>
<evidence type="ECO:0000256" key="13">
    <source>
        <dbReference type="SAM" id="MobiDB-lite"/>
    </source>
</evidence>
<dbReference type="GO" id="GO:0009279">
    <property type="term" value="C:cell outer membrane"/>
    <property type="evidence" value="ECO:0007669"/>
    <property type="project" value="UniProtKB-SubCell"/>
</dbReference>
<evidence type="ECO:0000256" key="6">
    <source>
        <dbReference type="ARBA" id="ARBA00023004"/>
    </source>
</evidence>
<keyword evidence="4" id="KW-0410">Iron transport</keyword>
<dbReference type="InterPro" id="IPR000531">
    <property type="entry name" value="Beta-barrel_TonB"/>
</dbReference>
<dbReference type="InterPro" id="IPR039426">
    <property type="entry name" value="TonB-dep_rcpt-like"/>
</dbReference>
<keyword evidence="9 11" id="KW-0472">Membrane</keyword>
<reference evidence="16 17" key="1">
    <citation type="submission" date="2017-08" db="EMBL/GenBank/DDBJ databases">
        <title>Whole Genome Sequence of Sphingobium hydrophobicum C1: Insights into Adaption to the Electronic-waste Contaminated Sediment.</title>
        <authorList>
            <person name="Song D."/>
            <person name="Chen X."/>
            <person name="Xu M."/>
        </authorList>
    </citation>
    <scope>NUCLEOTIDE SEQUENCE [LARGE SCALE GENOMIC DNA]</scope>
    <source>
        <strain evidence="16 17">C1</strain>
    </source>
</reference>
<evidence type="ECO:0000256" key="5">
    <source>
        <dbReference type="ARBA" id="ARBA00022692"/>
    </source>
</evidence>
<sequence>MRPFDTFVSERHRRLLSMSASVSILTLVLIAELNGTAALAQASQGSAVDRPSPAQARNNDDDSNAIVVTARRKEESLTDVPASITAYSSDFFKKQNIQTFADYATKLPNVTFQYGQGGDFSSVGFVGGRQTTIRGVAGANTTAYYINDTPVPASISPQTLDLDRIEVLKGPQGTLFGASSMGGNLRFITRQPTFTENSYTAQIQGGGTKNGGFDFDGNALANLVVVPDRVGLDIAGGYTRESGFITRRFPGASGALVSVPGQGRGDTYSASASLRAKLTDELEATISGIGQIYNLHGFPAAYLPLPGYRPVTYTIDRDRDVQEYSKDRWGLGSLVLKYSGEGYSIVSSSSYFARRTKELEDTTEGNNGYIRDVLGVDIGDPPLPTINISKDRRFTQEVRLSFDEGTLLPGLSGIVGFFYQHRFNSFAQPALPVPEFEDAGFDPPFITRQTFPTHEDNSAIFGELYYEILPKLTLTGGLRQYWIKQKADAVLSEGIFNSPGGDLAPARRSRQSGIVPKFVVSYKLPREGTVYASASKGFRLGGSQGRLPDFCQSDLAAIGRTQDDTQDFKSDTLWSYEVGAKSRIAGGRLNVAAAAFQIDWSNIQQQVILPTCTFSFTANAGKARIRGGELEVSGRPIAGVPLMLQLGLGYTDGRLLDPGLLAQAPDTRLVQTPRWTGSISGNYDHPISDNASLLISADYSYTGGLKVANSAGGFLDRKPLNFVNASIGVKFGTSQITLYGKNLLDKRLNLGDLYSSGIERSEILADGSAQRLPRGAVSRPRQIGVQFRTDF</sequence>
<keyword evidence="3 11" id="KW-1134">Transmembrane beta strand</keyword>
<evidence type="ECO:0000256" key="4">
    <source>
        <dbReference type="ARBA" id="ARBA00022496"/>
    </source>
</evidence>
<evidence type="ECO:0000256" key="1">
    <source>
        <dbReference type="ARBA" id="ARBA00004571"/>
    </source>
</evidence>
<dbReference type="Pfam" id="PF00593">
    <property type="entry name" value="TonB_dep_Rec_b-barrel"/>
    <property type="match status" value="1"/>
</dbReference>
<keyword evidence="10 11" id="KW-0998">Cell outer membrane</keyword>
<dbReference type="PROSITE" id="PS52016">
    <property type="entry name" value="TONB_DEPENDENT_REC_3"/>
    <property type="match status" value="1"/>
</dbReference>
<evidence type="ECO:0000256" key="8">
    <source>
        <dbReference type="ARBA" id="ARBA00023077"/>
    </source>
</evidence>
<dbReference type="EMBL" id="CP022746">
    <property type="protein sequence ID" value="ASY45846.1"/>
    <property type="molecule type" value="Genomic_DNA"/>
</dbReference>
<evidence type="ECO:0000256" key="10">
    <source>
        <dbReference type="ARBA" id="ARBA00023237"/>
    </source>
</evidence>
<feature type="domain" description="TonB-dependent receptor plug" evidence="15">
    <location>
        <begin position="77"/>
        <end position="183"/>
    </location>
</feature>
<evidence type="ECO:0000259" key="14">
    <source>
        <dbReference type="Pfam" id="PF00593"/>
    </source>
</evidence>
<dbReference type="Gene3D" id="2.40.170.20">
    <property type="entry name" value="TonB-dependent receptor, beta-barrel domain"/>
    <property type="match status" value="1"/>
</dbReference>
<comment type="similarity">
    <text evidence="11 12">Belongs to the TonB-dependent receptor family.</text>
</comment>
<evidence type="ECO:0000313" key="17">
    <source>
        <dbReference type="Proteomes" id="UP000217141"/>
    </source>
</evidence>
<keyword evidence="16" id="KW-0675">Receptor</keyword>
<dbReference type="InterPro" id="IPR012910">
    <property type="entry name" value="Plug_dom"/>
</dbReference>
<keyword evidence="6" id="KW-0408">Iron</keyword>
<dbReference type="Proteomes" id="UP000217141">
    <property type="component" value="Chromosome II"/>
</dbReference>
<dbReference type="Pfam" id="PF07715">
    <property type="entry name" value="Plug"/>
    <property type="match status" value="1"/>
</dbReference>
<evidence type="ECO:0000259" key="15">
    <source>
        <dbReference type="Pfam" id="PF07715"/>
    </source>
</evidence>
<feature type="domain" description="TonB-dependent receptor-like beta-barrel" evidence="14">
    <location>
        <begin position="312"/>
        <end position="743"/>
    </location>
</feature>
<keyword evidence="8 12" id="KW-0798">TonB box</keyword>
<name>A0A249MWY1_SPHXE</name>
<keyword evidence="5 11" id="KW-0812">Transmembrane</keyword>
<accession>A0A249MWY1</accession>
<protein>
    <submittedName>
        <fullName evidence="16">TonB-dependent receptor</fullName>
    </submittedName>
</protein>
<organism evidence="16 17">
    <name type="scientific">Sphingobium xenophagum</name>
    <dbReference type="NCBI Taxonomy" id="121428"/>
    <lineage>
        <taxon>Bacteria</taxon>
        <taxon>Pseudomonadati</taxon>
        <taxon>Pseudomonadota</taxon>
        <taxon>Alphaproteobacteria</taxon>
        <taxon>Sphingomonadales</taxon>
        <taxon>Sphingomonadaceae</taxon>
        <taxon>Sphingobium</taxon>
    </lineage>
</organism>
<proteinExistence type="inferred from homology"/>
<keyword evidence="7" id="KW-0406">Ion transport</keyword>
<dbReference type="SUPFAM" id="SSF56935">
    <property type="entry name" value="Porins"/>
    <property type="match status" value="1"/>
</dbReference>
<keyword evidence="2 11" id="KW-0813">Transport</keyword>
<feature type="region of interest" description="Disordered" evidence="13">
    <location>
        <begin position="42"/>
        <end position="62"/>
    </location>
</feature>
<comment type="subcellular location">
    <subcellularLocation>
        <location evidence="1 11">Cell outer membrane</location>
        <topology evidence="1 11">Multi-pass membrane protein</topology>
    </subcellularLocation>
</comment>
<evidence type="ECO:0000313" key="16">
    <source>
        <dbReference type="EMBL" id="ASY45846.1"/>
    </source>
</evidence>
<dbReference type="PANTHER" id="PTHR32552:SF81">
    <property type="entry name" value="TONB-DEPENDENT OUTER MEMBRANE RECEPTOR"/>
    <property type="match status" value="1"/>
</dbReference>
<dbReference type="InterPro" id="IPR036942">
    <property type="entry name" value="Beta-barrel_TonB_sf"/>
</dbReference>
<evidence type="ECO:0000256" key="7">
    <source>
        <dbReference type="ARBA" id="ARBA00023065"/>
    </source>
</evidence>